<dbReference type="AlphaFoldDB" id="A0A073KEF5"/>
<gene>
    <name evidence="3" type="ORF">BAMA_14980</name>
</gene>
<organism evidence="3 4">
    <name type="scientific">Bacillus manliponensis</name>
    <dbReference type="NCBI Taxonomy" id="574376"/>
    <lineage>
        <taxon>Bacteria</taxon>
        <taxon>Bacillati</taxon>
        <taxon>Bacillota</taxon>
        <taxon>Bacilli</taxon>
        <taxon>Bacillales</taxon>
        <taxon>Bacillaceae</taxon>
        <taxon>Bacillus</taxon>
        <taxon>Bacillus cereus group</taxon>
    </lineage>
</organism>
<evidence type="ECO:0000313" key="4">
    <source>
        <dbReference type="Proteomes" id="UP000027822"/>
    </source>
</evidence>
<evidence type="ECO:0000256" key="1">
    <source>
        <dbReference type="SAM" id="Phobius"/>
    </source>
</evidence>
<keyword evidence="1" id="KW-0472">Membrane</keyword>
<dbReference type="Pfam" id="PF05569">
    <property type="entry name" value="Peptidase_M56"/>
    <property type="match status" value="1"/>
</dbReference>
<feature type="transmembrane region" description="Helical" evidence="1">
    <location>
        <begin position="7"/>
        <end position="27"/>
    </location>
</feature>
<protein>
    <submittedName>
        <fullName evidence="3">Cell surface protein</fullName>
    </submittedName>
</protein>
<dbReference type="EMBL" id="JOTN01000003">
    <property type="protein sequence ID" value="KEK20708.1"/>
    <property type="molecule type" value="Genomic_DNA"/>
</dbReference>
<dbReference type="InterPro" id="IPR008756">
    <property type="entry name" value="Peptidase_M56"/>
</dbReference>
<name>A0A073KEF5_9BACI</name>
<dbReference type="PANTHER" id="PTHR34978:SF3">
    <property type="entry name" value="SLR0241 PROTEIN"/>
    <property type="match status" value="1"/>
</dbReference>
<sequence length="270" mass="31282">MRWQAKKVLFLAISVSVLFLSMLVYYITYPFLFANSGFSLSPFCLFKLEQHMKELSMFRMMLSGLLIYTFVVVCNKLRKQYKYSRKLQKQLHLIVRKEKQLYILPTEEVVAFTTGFLKPKIVLSEGLFQSFMEAEIDAIVLHEEFHQKNYDPLKLFVFTTVAASMAYIPVLKEMLKRYSTYKELLADQYVIRHMKSPLGLGSALLKFIGIKQRSNEFVTAPFAKTAINLRMQQIINPLSVIEKIPLHANAVYMTAGLFLTFAVFIMGECM</sequence>
<dbReference type="InterPro" id="IPR052173">
    <property type="entry name" value="Beta-lactam_resp_regulator"/>
</dbReference>
<feature type="transmembrane region" description="Helical" evidence="1">
    <location>
        <begin position="246"/>
        <end position="267"/>
    </location>
</feature>
<feature type="transmembrane region" description="Helical" evidence="1">
    <location>
        <begin position="57"/>
        <end position="77"/>
    </location>
</feature>
<dbReference type="Gene3D" id="3.30.2010.10">
    <property type="entry name" value="Metalloproteases ('zincins'), catalytic domain"/>
    <property type="match status" value="1"/>
</dbReference>
<keyword evidence="4" id="KW-1185">Reference proteome</keyword>
<keyword evidence="1" id="KW-1133">Transmembrane helix</keyword>
<dbReference type="Proteomes" id="UP000027822">
    <property type="component" value="Unassembled WGS sequence"/>
</dbReference>
<comment type="caution">
    <text evidence="3">The sequence shown here is derived from an EMBL/GenBank/DDBJ whole genome shotgun (WGS) entry which is preliminary data.</text>
</comment>
<feature type="domain" description="Peptidase M56" evidence="2">
    <location>
        <begin position="67"/>
        <end position="231"/>
    </location>
</feature>
<dbReference type="CDD" id="cd07326">
    <property type="entry name" value="M56_BlaR1_MecR1_like"/>
    <property type="match status" value="1"/>
</dbReference>
<dbReference type="RefSeq" id="WP_034637035.1">
    <property type="nucleotide sequence ID" value="NZ_CBCSJC010000020.1"/>
</dbReference>
<dbReference type="eggNOG" id="COG0501">
    <property type="taxonomic scope" value="Bacteria"/>
</dbReference>
<dbReference type="PANTHER" id="PTHR34978">
    <property type="entry name" value="POSSIBLE SENSOR-TRANSDUCER PROTEIN BLAR"/>
    <property type="match status" value="1"/>
</dbReference>
<evidence type="ECO:0000313" key="3">
    <source>
        <dbReference type="EMBL" id="KEK20708.1"/>
    </source>
</evidence>
<dbReference type="STRING" id="574376.BAMA_14980"/>
<dbReference type="OrthoDB" id="2448482at2"/>
<evidence type="ECO:0000259" key="2">
    <source>
        <dbReference type="Pfam" id="PF05569"/>
    </source>
</evidence>
<reference evidence="3 4" key="1">
    <citation type="submission" date="2014-06" db="EMBL/GenBank/DDBJ databases">
        <title>Draft genome sequence of Bacillus manliponensis JCM 15802 (MCCC 1A00708).</title>
        <authorList>
            <person name="Lai Q."/>
            <person name="Liu Y."/>
            <person name="Shao Z."/>
        </authorList>
    </citation>
    <scope>NUCLEOTIDE SEQUENCE [LARGE SCALE GENOMIC DNA]</scope>
    <source>
        <strain evidence="3 4">JCM 15802</strain>
    </source>
</reference>
<keyword evidence="1" id="KW-0812">Transmembrane</keyword>
<proteinExistence type="predicted"/>
<accession>A0A073KEF5</accession>